<sequence>MMSKVLSSSQIEQFIEMGYVKVEEAYPRKFALTAQDRLWERLEREGIDRQDRSTWTEPLISIQEHYSSEEFHRCSTRRLADAVKDLIGVGRLKDWQVYGDDGSSTKWGWWPVNFSLGADQPWTVPHEGWHWDGQNFRHYVDAPNQGLLCLCLFSDIGPRGGGTLVVEGSHKPVASYLQQYPEGIELGPAIREFRGKHKYWVELCRPFEATEKVALERVERFMNTSYIDENGFHLKVVETTGQAGDVFLCHPFLFHAPSQNHSGVPRFMCNRVSPLEERMRLQRKNKADYSPLELSIRNSIF</sequence>
<dbReference type="RefSeq" id="WP_314797809.1">
    <property type="nucleotide sequence ID" value="NZ_CP130319.1"/>
</dbReference>
<proteinExistence type="predicted"/>
<dbReference type="Proteomes" id="UP001304650">
    <property type="component" value="Chromosome"/>
</dbReference>
<keyword evidence="1" id="KW-0223">Dioxygenase</keyword>
<dbReference type="AlphaFoldDB" id="A0AA96RHM1"/>
<dbReference type="EMBL" id="CP130319">
    <property type="protein sequence ID" value="WNR43488.1"/>
    <property type="molecule type" value="Genomic_DNA"/>
</dbReference>
<evidence type="ECO:0000313" key="2">
    <source>
        <dbReference type="Proteomes" id="UP001304650"/>
    </source>
</evidence>
<name>A0AA96RHM1_9BACL</name>
<dbReference type="InterPro" id="IPR008775">
    <property type="entry name" value="Phytyl_CoA_dOase-like"/>
</dbReference>
<reference evidence="1" key="1">
    <citation type="submission" date="2022-02" db="EMBL/GenBank/DDBJ databases">
        <title>Paenibacillus sp. MBLB1832 Whole Genome Shotgun Sequencing.</title>
        <authorList>
            <person name="Hwang C.Y."/>
            <person name="Cho E.-S."/>
            <person name="Seo M.-J."/>
        </authorList>
    </citation>
    <scope>NUCLEOTIDE SEQUENCE</scope>
    <source>
        <strain evidence="1">MBLB1832</strain>
    </source>
</reference>
<keyword evidence="2" id="KW-1185">Reference proteome</keyword>
<protein>
    <submittedName>
        <fullName evidence="1">Phytanoyl-CoA dioxygenase family protein</fullName>
    </submittedName>
</protein>
<dbReference type="SUPFAM" id="SSF51197">
    <property type="entry name" value="Clavaminate synthase-like"/>
    <property type="match status" value="1"/>
</dbReference>
<gene>
    <name evidence="1" type="ORF">MJB10_20615</name>
</gene>
<organism evidence="1 2">
    <name type="scientific">Paenibacillus roseopurpureus</name>
    <dbReference type="NCBI Taxonomy" id="2918901"/>
    <lineage>
        <taxon>Bacteria</taxon>
        <taxon>Bacillati</taxon>
        <taxon>Bacillota</taxon>
        <taxon>Bacilli</taxon>
        <taxon>Bacillales</taxon>
        <taxon>Paenibacillaceae</taxon>
        <taxon>Paenibacillus</taxon>
    </lineage>
</organism>
<dbReference type="Gene3D" id="2.60.120.620">
    <property type="entry name" value="q2cbj1_9rhob like domain"/>
    <property type="match status" value="1"/>
</dbReference>
<keyword evidence="1" id="KW-0560">Oxidoreductase</keyword>
<evidence type="ECO:0000313" key="1">
    <source>
        <dbReference type="EMBL" id="WNR43488.1"/>
    </source>
</evidence>
<accession>A0AA96RHM1</accession>
<dbReference type="KEGG" id="proo:MJB10_20615"/>
<dbReference type="Pfam" id="PF05721">
    <property type="entry name" value="PhyH"/>
    <property type="match status" value="1"/>
</dbReference>
<dbReference type="GO" id="GO:0016706">
    <property type="term" value="F:2-oxoglutarate-dependent dioxygenase activity"/>
    <property type="evidence" value="ECO:0007669"/>
    <property type="project" value="UniProtKB-ARBA"/>
</dbReference>